<organism evidence="1 2">
    <name type="scientific">Comamonas flocculans</name>
    <dbReference type="NCBI Taxonomy" id="2597701"/>
    <lineage>
        <taxon>Bacteria</taxon>
        <taxon>Pseudomonadati</taxon>
        <taxon>Pseudomonadota</taxon>
        <taxon>Betaproteobacteria</taxon>
        <taxon>Burkholderiales</taxon>
        <taxon>Comamonadaceae</taxon>
        <taxon>Comamonas</taxon>
    </lineage>
</organism>
<proteinExistence type="predicted"/>
<dbReference type="Proteomes" id="UP000321199">
    <property type="component" value="Chromosome"/>
</dbReference>
<evidence type="ECO:0000313" key="2">
    <source>
        <dbReference type="Proteomes" id="UP000321199"/>
    </source>
</evidence>
<dbReference type="RefSeq" id="WP_146912819.1">
    <property type="nucleotide sequence ID" value="NZ_CP042344.1"/>
</dbReference>
<dbReference type="InterPro" id="IPR022148">
    <property type="entry name" value="CopG_antitoxin"/>
</dbReference>
<dbReference type="AlphaFoldDB" id="A0A5B8RZA1"/>
<evidence type="ECO:0000313" key="1">
    <source>
        <dbReference type="EMBL" id="QEA13227.1"/>
    </source>
</evidence>
<reference evidence="1 2" key="1">
    <citation type="submission" date="2019-07" db="EMBL/GenBank/DDBJ databases">
        <title>Complete genome sequence of Comamonas sp. NLF 7-7 isolated from livestock.</title>
        <authorList>
            <person name="Kim D.H."/>
            <person name="Kim J.G."/>
        </authorList>
    </citation>
    <scope>NUCLEOTIDE SEQUENCE [LARGE SCALE GENOMIC DNA]</scope>
    <source>
        <strain evidence="1 2">NLF 7-7</strain>
    </source>
</reference>
<gene>
    <name evidence="1" type="ORF">FOZ74_09410</name>
</gene>
<keyword evidence="2" id="KW-1185">Reference proteome</keyword>
<dbReference type="Pfam" id="PF12441">
    <property type="entry name" value="CopG_antitoxin"/>
    <property type="match status" value="1"/>
</dbReference>
<sequence length="51" mass="5621">MRSEVARNEATLNVRLPAALMAAVRAKAKTQDIACARQVRMVQEADLQPVQ</sequence>
<protein>
    <submittedName>
        <fullName evidence="1">Uncharacterized protein</fullName>
    </submittedName>
</protein>
<dbReference type="KEGG" id="cof:FOZ74_09410"/>
<name>A0A5B8RZA1_9BURK</name>
<accession>A0A5B8RZA1</accession>
<dbReference type="EMBL" id="CP042344">
    <property type="protein sequence ID" value="QEA13227.1"/>
    <property type="molecule type" value="Genomic_DNA"/>
</dbReference>